<accession>A0A2I0LT67</accession>
<gene>
    <name evidence="2" type="primary">LEAP2</name>
    <name evidence="2" type="ORF">A306_00010973</name>
</gene>
<dbReference type="EMBL" id="AKCR02000104">
    <property type="protein sequence ID" value="PKK20624.1"/>
    <property type="molecule type" value="Genomic_DNA"/>
</dbReference>
<organism evidence="2 3">
    <name type="scientific">Columba livia</name>
    <name type="common">Rock dove</name>
    <dbReference type="NCBI Taxonomy" id="8932"/>
    <lineage>
        <taxon>Eukaryota</taxon>
        <taxon>Metazoa</taxon>
        <taxon>Chordata</taxon>
        <taxon>Craniata</taxon>
        <taxon>Vertebrata</taxon>
        <taxon>Euteleostomi</taxon>
        <taxon>Archelosauria</taxon>
        <taxon>Archosauria</taxon>
        <taxon>Dinosauria</taxon>
        <taxon>Saurischia</taxon>
        <taxon>Theropoda</taxon>
        <taxon>Coelurosauria</taxon>
        <taxon>Aves</taxon>
        <taxon>Neognathae</taxon>
        <taxon>Neoaves</taxon>
        <taxon>Columbimorphae</taxon>
        <taxon>Columbiformes</taxon>
        <taxon>Columbidae</taxon>
        <taxon>Columba</taxon>
    </lineage>
</organism>
<dbReference type="AlphaFoldDB" id="A0A2I0LT67"/>
<dbReference type="Proteomes" id="UP000053872">
    <property type="component" value="Unassembled WGS sequence"/>
</dbReference>
<proteinExistence type="predicted"/>
<evidence type="ECO:0000256" key="1">
    <source>
        <dbReference type="SAM" id="MobiDB-lite"/>
    </source>
</evidence>
<feature type="non-terminal residue" evidence="2">
    <location>
        <position position="1"/>
    </location>
</feature>
<evidence type="ECO:0000313" key="3">
    <source>
        <dbReference type="Proteomes" id="UP000053872"/>
    </source>
</evidence>
<comment type="caution">
    <text evidence="2">The sequence shown here is derived from an EMBL/GenBank/DDBJ whole genome shotgun (WGS) entry which is preliminary data.</text>
</comment>
<name>A0A2I0LT67_COLLI</name>
<evidence type="ECO:0000313" key="2">
    <source>
        <dbReference type="EMBL" id="PKK20624.1"/>
    </source>
</evidence>
<reference evidence="2 3" key="1">
    <citation type="journal article" date="2013" name="Science">
        <title>Genomic diversity and evolution of the head crest in the rock pigeon.</title>
        <authorList>
            <person name="Shapiro M.D."/>
            <person name="Kronenberg Z."/>
            <person name="Li C."/>
            <person name="Domyan E.T."/>
            <person name="Pan H."/>
            <person name="Campbell M."/>
            <person name="Tan H."/>
            <person name="Huff C.D."/>
            <person name="Hu H."/>
            <person name="Vickrey A.I."/>
            <person name="Nielsen S.C."/>
            <person name="Stringham S.A."/>
            <person name="Hu H."/>
            <person name="Willerslev E."/>
            <person name="Gilbert M.T."/>
            <person name="Yandell M."/>
            <person name="Zhang G."/>
            <person name="Wang J."/>
        </authorList>
    </citation>
    <scope>NUCLEOTIDE SEQUENCE [LARGE SCALE GENOMIC DNA]</scope>
    <source>
        <tissue evidence="2">Blood</tissue>
    </source>
</reference>
<dbReference type="InParanoid" id="A0A2I0LT67"/>
<sequence length="86" mass="8770">SIKIQLKLGRFYLGLFLPPPKTGPAVKRQLLCQDALVESDAGRVALHAAAQPGAGGGGAGPGSTGEAHDAVLERSLAQARRSLVQG</sequence>
<feature type="region of interest" description="Disordered" evidence="1">
    <location>
        <begin position="48"/>
        <end position="68"/>
    </location>
</feature>
<feature type="compositionally biased region" description="Gly residues" evidence="1">
    <location>
        <begin position="53"/>
        <end position="63"/>
    </location>
</feature>
<keyword evidence="3" id="KW-1185">Reference proteome</keyword>
<protein>
    <submittedName>
        <fullName evidence="2">Liver expressed antimicrobial peptide 2</fullName>
    </submittedName>
</protein>